<name>A0A9Q1F2X9_SYNKA</name>
<organism evidence="1 2">
    <name type="scientific">Synaphobranchus kaupii</name>
    <name type="common">Kaup's arrowtooth eel</name>
    <dbReference type="NCBI Taxonomy" id="118154"/>
    <lineage>
        <taxon>Eukaryota</taxon>
        <taxon>Metazoa</taxon>
        <taxon>Chordata</taxon>
        <taxon>Craniata</taxon>
        <taxon>Vertebrata</taxon>
        <taxon>Euteleostomi</taxon>
        <taxon>Actinopterygii</taxon>
        <taxon>Neopterygii</taxon>
        <taxon>Teleostei</taxon>
        <taxon>Anguilliformes</taxon>
        <taxon>Synaphobranchidae</taxon>
        <taxon>Synaphobranchus</taxon>
    </lineage>
</organism>
<accession>A0A9Q1F2X9</accession>
<dbReference type="EMBL" id="JAINUF010000009">
    <property type="protein sequence ID" value="KAJ8350024.1"/>
    <property type="molecule type" value="Genomic_DNA"/>
</dbReference>
<dbReference type="Proteomes" id="UP001152622">
    <property type="component" value="Chromosome 9"/>
</dbReference>
<evidence type="ECO:0000313" key="2">
    <source>
        <dbReference type="Proteomes" id="UP001152622"/>
    </source>
</evidence>
<sequence length="83" mass="8993">MLAALRKDGALQSHPGRVAVIVHIPVAQPSDVMSGKDHLAEIQGLLLCTLETSNYEQVICSALLLKIAWNSCFRWPSSHTAAL</sequence>
<keyword evidence="2" id="KW-1185">Reference proteome</keyword>
<proteinExistence type="predicted"/>
<protein>
    <submittedName>
        <fullName evidence="1">Uncharacterized protein</fullName>
    </submittedName>
</protein>
<dbReference type="AlphaFoldDB" id="A0A9Q1F2X9"/>
<gene>
    <name evidence="1" type="ORF">SKAU_G00251540</name>
</gene>
<comment type="caution">
    <text evidence="1">The sequence shown here is derived from an EMBL/GenBank/DDBJ whole genome shotgun (WGS) entry which is preliminary data.</text>
</comment>
<reference evidence="1" key="1">
    <citation type="journal article" date="2023" name="Science">
        <title>Genome structures resolve the early diversification of teleost fishes.</title>
        <authorList>
            <person name="Parey E."/>
            <person name="Louis A."/>
            <person name="Montfort J."/>
            <person name="Bouchez O."/>
            <person name="Roques C."/>
            <person name="Iampietro C."/>
            <person name="Lluch J."/>
            <person name="Castinel A."/>
            <person name="Donnadieu C."/>
            <person name="Desvignes T."/>
            <person name="Floi Bucao C."/>
            <person name="Jouanno E."/>
            <person name="Wen M."/>
            <person name="Mejri S."/>
            <person name="Dirks R."/>
            <person name="Jansen H."/>
            <person name="Henkel C."/>
            <person name="Chen W.J."/>
            <person name="Zahm M."/>
            <person name="Cabau C."/>
            <person name="Klopp C."/>
            <person name="Thompson A.W."/>
            <person name="Robinson-Rechavi M."/>
            <person name="Braasch I."/>
            <person name="Lecointre G."/>
            <person name="Bobe J."/>
            <person name="Postlethwait J.H."/>
            <person name="Berthelot C."/>
            <person name="Roest Crollius H."/>
            <person name="Guiguen Y."/>
        </authorList>
    </citation>
    <scope>NUCLEOTIDE SEQUENCE</scope>
    <source>
        <strain evidence="1">WJC10195</strain>
    </source>
</reference>
<evidence type="ECO:0000313" key="1">
    <source>
        <dbReference type="EMBL" id="KAJ8350024.1"/>
    </source>
</evidence>